<evidence type="ECO:0000313" key="6">
    <source>
        <dbReference type="Proteomes" id="UP000219353"/>
    </source>
</evidence>
<dbReference type="InterPro" id="IPR036390">
    <property type="entry name" value="WH_DNA-bd_sf"/>
</dbReference>
<evidence type="ECO:0000256" key="2">
    <source>
        <dbReference type="ARBA" id="ARBA00023125"/>
    </source>
</evidence>
<dbReference type="PANTHER" id="PTHR38445:SF9">
    <property type="entry name" value="HTH-TYPE TRANSCRIPTIONAL REPRESSOR YTRA"/>
    <property type="match status" value="1"/>
</dbReference>
<keyword evidence="2" id="KW-0238">DNA-binding</keyword>
<dbReference type="SUPFAM" id="SSF46785">
    <property type="entry name" value="Winged helix' DNA-binding domain"/>
    <property type="match status" value="1"/>
</dbReference>
<keyword evidence="6" id="KW-1185">Reference proteome</keyword>
<dbReference type="PANTHER" id="PTHR38445">
    <property type="entry name" value="HTH-TYPE TRANSCRIPTIONAL REPRESSOR YTRA"/>
    <property type="match status" value="1"/>
</dbReference>
<evidence type="ECO:0000313" key="5">
    <source>
        <dbReference type="EMBL" id="SNY54684.1"/>
    </source>
</evidence>
<keyword evidence="1" id="KW-0805">Transcription regulation</keyword>
<dbReference type="InterPro" id="IPR036388">
    <property type="entry name" value="WH-like_DNA-bd_sf"/>
</dbReference>
<dbReference type="Gene3D" id="1.10.10.10">
    <property type="entry name" value="Winged helix-like DNA-binding domain superfamily/Winged helix DNA-binding domain"/>
    <property type="match status" value="1"/>
</dbReference>
<dbReference type="RefSeq" id="WP_212682412.1">
    <property type="nucleotide sequence ID" value="NZ_OBEB01000005.1"/>
</dbReference>
<evidence type="ECO:0000259" key="4">
    <source>
        <dbReference type="PROSITE" id="PS50949"/>
    </source>
</evidence>
<dbReference type="AlphaFoldDB" id="A0A285J335"/>
<dbReference type="InterPro" id="IPR000524">
    <property type="entry name" value="Tscrpt_reg_HTH_GntR"/>
</dbReference>
<gene>
    <name evidence="5" type="ORF">SAMN06297280_2708</name>
</gene>
<dbReference type="PROSITE" id="PS50949">
    <property type="entry name" value="HTH_GNTR"/>
    <property type="match status" value="1"/>
</dbReference>
<dbReference type="Pfam" id="PF00392">
    <property type="entry name" value="GntR"/>
    <property type="match status" value="1"/>
</dbReference>
<keyword evidence="3" id="KW-0804">Transcription</keyword>
<sequence>MTDGLFLSATDKKPMYEQIVEQITSKVLLGDWPADMPLPSIRELAAQTQVSVITVKRAYAELELAGVIVTQPGRGSFVSAHPDLQQQLKQQQLAQQLDQLVELARQLQLTDKQLLAQLQQKLGLQR</sequence>
<feature type="domain" description="HTH gntR-type" evidence="4">
    <location>
        <begin position="13"/>
        <end position="81"/>
    </location>
</feature>
<name>A0A285J335_9GAMM</name>
<accession>A0A285J335</accession>
<dbReference type="CDD" id="cd07377">
    <property type="entry name" value="WHTH_GntR"/>
    <property type="match status" value="1"/>
</dbReference>
<reference evidence="6" key="1">
    <citation type="submission" date="2017-09" db="EMBL/GenBank/DDBJ databases">
        <authorList>
            <person name="Varghese N."/>
            <person name="Submissions S."/>
        </authorList>
    </citation>
    <scope>NUCLEOTIDE SEQUENCE [LARGE SCALE GENOMIC DNA]</scope>
    <source>
        <strain evidence="6">CGMCC 1.12461</strain>
    </source>
</reference>
<evidence type="ECO:0000256" key="3">
    <source>
        <dbReference type="ARBA" id="ARBA00023163"/>
    </source>
</evidence>
<organism evidence="5 6">
    <name type="scientific">Arsukibacterium tuosuense</name>
    <dbReference type="NCBI Taxonomy" id="1323745"/>
    <lineage>
        <taxon>Bacteria</taxon>
        <taxon>Pseudomonadati</taxon>
        <taxon>Pseudomonadota</taxon>
        <taxon>Gammaproteobacteria</taxon>
        <taxon>Chromatiales</taxon>
        <taxon>Chromatiaceae</taxon>
        <taxon>Arsukibacterium</taxon>
    </lineage>
</organism>
<dbReference type="Proteomes" id="UP000219353">
    <property type="component" value="Unassembled WGS sequence"/>
</dbReference>
<evidence type="ECO:0000256" key="1">
    <source>
        <dbReference type="ARBA" id="ARBA00023015"/>
    </source>
</evidence>
<dbReference type="GO" id="GO:0003700">
    <property type="term" value="F:DNA-binding transcription factor activity"/>
    <property type="evidence" value="ECO:0007669"/>
    <property type="project" value="InterPro"/>
</dbReference>
<dbReference type="SMART" id="SM00345">
    <property type="entry name" value="HTH_GNTR"/>
    <property type="match status" value="1"/>
</dbReference>
<protein>
    <submittedName>
        <fullName evidence="5">Transcriptional regulator, GntR family</fullName>
    </submittedName>
</protein>
<dbReference type="GO" id="GO:0003677">
    <property type="term" value="F:DNA binding"/>
    <property type="evidence" value="ECO:0007669"/>
    <property type="project" value="UniProtKB-KW"/>
</dbReference>
<dbReference type="EMBL" id="OBEB01000005">
    <property type="protein sequence ID" value="SNY54684.1"/>
    <property type="molecule type" value="Genomic_DNA"/>
</dbReference>
<proteinExistence type="predicted"/>